<keyword evidence="1" id="KW-0378">Hydrolase</keyword>
<feature type="binding site" evidence="3">
    <location>
        <position position="109"/>
    </location>
    <ligand>
        <name>substrate</name>
    </ligand>
</feature>
<evidence type="ECO:0000313" key="4">
    <source>
        <dbReference type="EMBL" id="KRL66764.1"/>
    </source>
</evidence>
<dbReference type="GO" id="GO:0043456">
    <property type="term" value="P:regulation of pentose-phosphate shunt"/>
    <property type="evidence" value="ECO:0007669"/>
    <property type="project" value="TreeGrafter"/>
</dbReference>
<feature type="active site" description="Tele-phosphohistidine intermediate" evidence="2">
    <location>
        <position position="17"/>
    </location>
</feature>
<dbReference type="PANTHER" id="PTHR46517">
    <property type="entry name" value="FRUCTOSE-2,6-BISPHOSPHATASE TIGAR"/>
    <property type="match status" value="1"/>
</dbReference>
<dbReference type="AlphaFoldDB" id="A0A0R1SCN5"/>
<dbReference type="GO" id="GO:0005829">
    <property type="term" value="C:cytosol"/>
    <property type="evidence" value="ECO:0007669"/>
    <property type="project" value="TreeGrafter"/>
</dbReference>
<reference evidence="4 5" key="1">
    <citation type="journal article" date="2015" name="Genome Announc.">
        <title>Expanding the biotechnology potential of lactobacilli through comparative genomics of 213 strains and associated genera.</title>
        <authorList>
            <person name="Sun Z."/>
            <person name="Harris H.M."/>
            <person name="McCann A."/>
            <person name="Guo C."/>
            <person name="Argimon S."/>
            <person name="Zhang W."/>
            <person name="Yang X."/>
            <person name="Jeffery I.B."/>
            <person name="Cooney J.C."/>
            <person name="Kagawa T.F."/>
            <person name="Liu W."/>
            <person name="Song Y."/>
            <person name="Salvetti E."/>
            <person name="Wrobel A."/>
            <person name="Rasinkangas P."/>
            <person name="Parkhill J."/>
            <person name="Rea M.C."/>
            <person name="O'Sullivan O."/>
            <person name="Ritari J."/>
            <person name="Douillard F.P."/>
            <person name="Paul Ross R."/>
            <person name="Yang R."/>
            <person name="Briner A.E."/>
            <person name="Felis G.E."/>
            <person name="de Vos W.M."/>
            <person name="Barrangou R."/>
            <person name="Klaenhammer T.R."/>
            <person name="Caufield P.W."/>
            <person name="Cui Y."/>
            <person name="Zhang H."/>
            <person name="O'Toole P.W."/>
        </authorList>
    </citation>
    <scope>NUCLEOTIDE SEQUENCE [LARGE SCALE GENOMIC DNA]</scope>
    <source>
        <strain evidence="4 5">DSM 14857</strain>
    </source>
</reference>
<dbReference type="SUPFAM" id="SSF53254">
    <property type="entry name" value="Phosphoglycerate mutase-like"/>
    <property type="match status" value="1"/>
</dbReference>
<comment type="caution">
    <text evidence="4">The sequence shown here is derived from an EMBL/GenBank/DDBJ whole genome shotgun (WGS) entry which is preliminary data.</text>
</comment>
<dbReference type="Gene3D" id="3.40.50.1240">
    <property type="entry name" value="Phosphoglycerate mutase-like"/>
    <property type="match status" value="1"/>
</dbReference>
<sequence length="223" mass="25456">MKVRSMDDPTKIYFIRHGQTYFNYLQVMQGWSDTPLTESGHEQAFALGKKISQLGEFSNTIYCSDMNRSIQTCSEINQGLTEVGQKTLTIKPMPELREQFYGSFEGQPKKKIFKLVEDAMDEPEKMTPNDFQDNLASLDKSKLAETSAKFWERFSDVIKEIIISKESHKPILVVTHSAILTALVGTYAPELLDPIQPDNLSITTVEFAKFGFNPRVIEYNRIL</sequence>
<dbReference type="GO" id="GO:0045820">
    <property type="term" value="P:negative regulation of glycolytic process"/>
    <property type="evidence" value="ECO:0007669"/>
    <property type="project" value="TreeGrafter"/>
</dbReference>
<proteinExistence type="predicted"/>
<feature type="binding site" evidence="3">
    <location>
        <begin position="16"/>
        <end position="23"/>
    </location>
    <ligand>
        <name>substrate</name>
    </ligand>
</feature>
<dbReference type="SMART" id="SM00855">
    <property type="entry name" value="PGAM"/>
    <property type="match status" value="1"/>
</dbReference>
<organism evidence="4 5">
    <name type="scientific">Companilactobacillus versmoldensis DSM 14857 = KCTC 3814</name>
    <dbReference type="NCBI Taxonomy" id="1423815"/>
    <lineage>
        <taxon>Bacteria</taxon>
        <taxon>Bacillati</taxon>
        <taxon>Bacillota</taxon>
        <taxon>Bacilli</taxon>
        <taxon>Lactobacillales</taxon>
        <taxon>Lactobacillaceae</taxon>
        <taxon>Companilactobacillus</taxon>
    </lineage>
</organism>
<gene>
    <name evidence="4" type="ORF">FC27_GL000369</name>
</gene>
<dbReference type="InterPro" id="IPR051695">
    <property type="entry name" value="Phosphoglycerate_Mutase"/>
</dbReference>
<dbReference type="Proteomes" id="UP000051647">
    <property type="component" value="Unassembled WGS sequence"/>
</dbReference>
<dbReference type="GO" id="GO:0004331">
    <property type="term" value="F:fructose-2,6-bisphosphate 2-phosphatase activity"/>
    <property type="evidence" value="ECO:0007669"/>
    <property type="project" value="TreeGrafter"/>
</dbReference>
<evidence type="ECO:0000313" key="5">
    <source>
        <dbReference type="Proteomes" id="UP000051647"/>
    </source>
</evidence>
<evidence type="ECO:0000256" key="1">
    <source>
        <dbReference type="ARBA" id="ARBA00022801"/>
    </source>
</evidence>
<name>A0A0R1SCN5_9LACO</name>
<dbReference type="InterPro" id="IPR013078">
    <property type="entry name" value="His_Pase_superF_clade-1"/>
</dbReference>
<dbReference type="STRING" id="1423815.FC27_GL000369"/>
<dbReference type="CDD" id="cd07067">
    <property type="entry name" value="HP_PGM_like"/>
    <property type="match status" value="1"/>
</dbReference>
<accession>A0A0R1SCN5</accession>
<feature type="binding site" evidence="3">
    <location>
        <position position="68"/>
    </location>
    <ligand>
        <name>substrate</name>
    </ligand>
</feature>
<protein>
    <submittedName>
        <fullName evidence="4">Phosphoglycerate mutase</fullName>
    </submittedName>
</protein>
<dbReference type="InterPro" id="IPR029033">
    <property type="entry name" value="His_PPase_superfam"/>
</dbReference>
<dbReference type="EMBL" id="AZFA01000011">
    <property type="protein sequence ID" value="KRL66764.1"/>
    <property type="molecule type" value="Genomic_DNA"/>
</dbReference>
<dbReference type="Pfam" id="PF00300">
    <property type="entry name" value="His_Phos_1"/>
    <property type="match status" value="1"/>
</dbReference>
<dbReference type="PANTHER" id="PTHR46517:SF1">
    <property type="entry name" value="FRUCTOSE-2,6-BISPHOSPHATASE TIGAR"/>
    <property type="match status" value="1"/>
</dbReference>
<keyword evidence="5" id="KW-1185">Reference proteome</keyword>
<dbReference type="PATRIC" id="fig|1423815.3.peg.376"/>
<evidence type="ECO:0000256" key="3">
    <source>
        <dbReference type="PIRSR" id="PIRSR613078-2"/>
    </source>
</evidence>
<feature type="active site" description="Proton donor/acceptor" evidence="2">
    <location>
        <position position="98"/>
    </location>
</feature>
<evidence type="ECO:0000256" key="2">
    <source>
        <dbReference type="PIRSR" id="PIRSR613078-1"/>
    </source>
</evidence>
<dbReference type="eggNOG" id="COG0406">
    <property type="taxonomic scope" value="Bacteria"/>
</dbReference>
<dbReference type="PIRSF" id="PIRSF000709">
    <property type="entry name" value="6PFK_2-Ptase"/>
    <property type="match status" value="1"/>
</dbReference>
<feature type="binding site" evidence="3">
    <location>
        <begin position="98"/>
        <end position="101"/>
    </location>
    <ligand>
        <name>substrate</name>
    </ligand>
</feature>